<dbReference type="AlphaFoldDB" id="A0A8T3BF25"/>
<dbReference type="Proteomes" id="UP000829196">
    <property type="component" value="Unassembled WGS sequence"/>
</dbReference>
<reference evidence="1" key="1">
    <citation type="journal article" date="2022" name="Front. Genet.">
        <title>Chromosome-Scale Assembly of the Dendrobium nobile Genome Provides Insights Into the Molecular Mechanism of the Biosynthesis of the Medicinal Active Ingredient of Dendrobium.</title>
        <authorList>
            <person name="Xu Q."/>
            <person name="Niu S.-C."/>
            <person name="Li K.-L."/>
            <person name="Zheng P.-J."/>
            <person name="Zhang X.-J."/>
            <person name="Jia Y."/>
            <person name="Liu Y."/>
            <person name="Niu Y.-X."/>
            <person name="Yu L.-H."/>
            <person name="Chen D.-F."/>
            <person name="Zhang G.-Q."/>
        </authorList>
    </citation>
    <scope>NUCLEOTIDE SEQUENCE</scope>
    <source>
        <tissue evidence="1">Leaf</tissue>
    </source>
</reference>
<accession>A0A8T3BF25</accession>
<name>A0A8T3BF25_DENNO</name>
<evidence type="ECO:0000313" key="2">
    <source>
        <dbReference type="Proteomes" id="UP000829196"/>
    </source>
</evidence>
<comment type="caution">
    <text evidence="1">The sequence shown here is derived from an EMBL/GenBank/DDBJ whole genome shotgun (WGS) entry which is preliminary data.</text>
</comment>
<dbReference type="EMBL" id="JAGYWB010000009">
    <property type="protein sequence ID" value="KAI0510994.1"/>
    <property type="molecule type" value="Genomic_DNA"/>
</dbReference>
<gene>
    <name evidence="1" type="ORF">KFK09_011610</name>
</gene>
<organism evidence="1 2">
    <name type="scientific">Dendrobium nobile</name>
    <name type="common">Orchid</name>
    <dbReference type="NCBI Taxonomy" id="94219"/>
    <lineage>
        <taxon>Eukaryota</taxon>
        <taxon>Viridiplantae</taxon>
        <taxon>Streptophyta</taxon>
        <taxon>Embryophyta</taxon>
        <taxon>Tracheophyta</taxon>
        <taxon>Spermatophyta</taxon>
        <taxon>Magnoliopsida</taxon>
        <taxon>Liliopsida</taxon>
        <taxon>Asparagales</taxon>
        <taxon>Orchidaceae</taxon>
        <taxon>Epidendroideae</taxon>
        <taxon>Malaxideae</taxon>
        <taxon>Dendrobiinae</taxon>
        <taxon>Dendrobium</taxon>
    </lineage>
</organism>
<sequence length="167" mass="19743">MHLYCIFIHPKRLCYYPSTKKTLVSVNVTFDEQKSYFTKPHLQGEIETEEGEESELAPLDLVAQPQINPHKSIIKAMETKDKAIMDNRRFRQVYSRHINPNYTPEKIQEYEPSHRIEKSISSKKSPFYLIINFISFHNFSHSHKNFMVTLKKIQIPNDISKVLFNEN</sequence>
<evidence type="ECO:0000313" key="1">
    <source>
        <dbReference type="EMBL" id="KAI0510994.1"/>
    </source>
</evidence>
<proteinExistence type="predicted"/>
<protein>
    <submittedName>
        <fullName evidence="1">Uncharacterized protein</fullName>
    </submittedName>
</protein>
<keyword evidence="2" id="KW-1185">Reference proteome</keyword>